<protein>
    <submittedName>
        <fullName evidence="1">Uncharacterized protein</fullName>
    </submittedName>
</protein>
<evidence type="ECO:0000313" key="1">
    <source>
        <dbReference type="EMBL" id="CAH3025946.1"/>
    </source>
</evidence>
<keyword evidence="2" id="KW-1185">Reference proteome</keyword>
<proteinExistence type="predicted"/>
<gene>
    <name evidence="1" type="ORF">PEVE_00027687</name>
</gene>
<organism evidence="1 2">
    <name type="scientific">Porites evermanni</name>
    <dbReference type="NCBI Taxonomy" id="104178"/>
    <lineage>
        <taxon>Eukaryota</taxon>
        <taxon>Metazoa</taxon>
        <taxon>Cnidaria</taxon>
        <taxon>Anthozoa</taxon>
        <taxon>Hexacorallia</taxon>
        <taxon>Scleractinia</taxon>
        <taxon>Fungiina</taxon>
        <taxon>Poritidae</taxon>
        <taxon>Porites</taxon>
    </lineage>
</organism>
<reference evidence="1 2" key="1">
    <citation type="submission" date="2022-05" db="EMBL/GenBank/DDBJ databases">
        <authorList>
            <consortium name="Genoscope - CEA"/>
            <person name="William W."/>
        </authorList>
    </citation>
    <scope>NUCLEOTIDE SEQUENCE [LARGE SCALE GENOMIC DNA]</scope>
</reference>
<dbReference type="EMBL" id="CALNXI010000381">
    <property type="protein sequence ID" value="CAH3025946.1"/>
    <property type="molecule type" value="Genomic_DNA"/>
</dbReference>
<dbReference type="Proteomes" id="UP001159427">
    <property type="component" value="Unassembled WGS sequence"/>
</dbReference>
<name>A0ABN8MFL8_9CNID</name>
<accession>A0ABN8MFL8</accession>
<evidence type="ECO:0000313" key="2">
    <source>
        <dbReference type="Proteomes" id="UP001159427"/>
    </source>
</evidence>
<feature type="non-terminal residue" evidence="1">
    <location>
        <position position="1"/>
    </location>
</feature>
<sequence length="124" mass="14192">EFEKNHVRANPKVQKEYERLRNATAQMPTNQIMGSIINQSDLSLLTISLLNIRSLNKHSIDAKFDSALCNSDIIAFTETQLLPNTDDIQIRHNLQPFTLLRQDHLSDRFSSLAICTKSNIEIKQ</sequence>
<comment type="caution">
    <text evidence="1">The sequence shown here is derived from an EMBL/GenBank/DDBJ whole genome shotgun (WGS) entry which is preliminary data.</text>
</comment>